<feature type="transmembrane region" description="Helical" evidence="6">
    <location>
        <begin position="126"/>
        <end position="148"/>
    </location>
</feature>
<feature type="transmembrane region" description="Helical" evidence="6">
    <location>
        <begin position="192"/>
        <end position="212"/>
    </location>
</feature>
<feature type="transmembrane region" description="Helical" evidence="6">
    <location>
        <begin position="64"/>
        <end position="83"/>
    </location>
</feature>
<evidence type="ECO:0000256" key="5">
    <source>
        <dbReference type="SAM" id="MobiDB-lite"/>
    </source>
</evidence>
<feature type="transmembrane region" description="Helical" evidence="6">
    <location>
        <begin position="224"/>
        <end position="240"/>
    </location>
</feature>
<dbReference type="PANTHER" id="PTHR11040:SF44">
    <property type="entry name" value="PROTEIN ZNTC-RELATED"/>
    <property type="match status" value="1"/>
</dbReference>
<dbReference type="GO" id="GO:0016020">
    <property type="term" value="C:membrane"/>
    <property type="evidence" value="ECO:0007669"/>
    <property type="project" value="UniProtKB-SubCell"/>
</dbReference>
<dbReference type="EMBL" id="SUKA01000003">
    <property type="protein sequence ID" value="TJY66097.1"/>
    <property type="molecule type" value="Genomic_DNA"/>
</dbReference>
<evidence type="ECO:0000313" key="8">
    <source>
        <dbReference type="Proteomes" id="UP000309872"/>
    </source>
</evidence>
<comment type="subcellular location">
    <subcellularLocation>
        <location evidence="1">Membrane</location>
        <topology evidence="1">Multi-pass membrane protein</topology>
    </subcellularLocation>
</comment>
<dbReference type="Pfam" id="PF02535">
    <property type="entry name" value="Zip"/>
    <property type="match status" value="2"/>
</dbReference>
<name>A0A4U0H351_9SPHI</name>
<sequence>MHPLLIILILFLPALLSGLSVFFVKRDSTSLLKLILSFSGAYLFGITVLHLIPHVYQGNETAGSTIGLYILGGFIFQLVLEHFSQGIEHGHVHHGNHSAFPLAIMISLCLHAFLEGMPLASGQQSQLVFGISIHHIPAAFALGSLLIATNLSKRKIAICLLIFAFMTPLGFLVSKGISEGSIGDIHLYYDKIMAVVIGIFLHVSTTILFESGSADHHTFNKRKMLAVFIGLLLAVGNLFFDGHDHSHHQHGERGHDHGHSHDDHDHDHNHHGHEPEQKDETHNEHNHE</sequence>
<gene>
    <name evidence="7" type="ORF">FAZ19_13015</name>
</gene>
<dbReference type="PANTHER" id="PTHR11040">
    <property type="entry name" value="ZINC/IRON TRANSPORTER"/>
    <property type="match status" value="1"/>
</dbReference>
<feature type="transmembrane region" description="Helical" evidence="6">
    <location>
        <begin position="31"/>
        <end position="52"/>
    </location>
</feature>
<feature type="transmembrane region" description="Helical" evidence="6">
    <location>
        <begin position="95"/>
        <end position="114"/>
    </location>
</feature>
<feature type="transmembrane region" description="Helical" evidence="6">
    <location>
        <begin position="155"/>
        <end position="172"/>
    </location>
</feature>
<feature type="transmembrane region" description="Helical" evidence="6">
    <location>
        <begin position="6"/>
        <end position="24"/>
    </location>
</feature>
<dbReference type="RefSeq" id="WP_136821226.1">
    <property type="nucleotide sequence ID" value="NZ_BMJX01000003.1"/>
</dbReference>
<keyword evidence="8" id="KW-1185">Reference proteome</keyword>
<dbReference type="InterPro" id="IPR003689">
    <property type="entry name" value="ZIP"/>
</dbReference>
<evidence type="ECO:0000256" key="2">
    <source>
        <dbReference type="ARBA" id="ARBA00022692"/>
    </source>
</evidence>
<keyword evidence="3 6" id="KW-1133">Transmembrane helix</keyword>
<dbReference type="AlphaFoldDB" id="A0A4U0H351"/>
<evidence type="ECO:0000256" key="6">
    <source>
        <dbReference type="SAM" id="Phobius"/>
    </source>
</evidence>
<keyword evidence="4 6" id="KW-0472">Membrane</keyword>
<dbReference type="GO" id="GO:0005385">
    <property type="term" value="F:zinc ion transmembrane transporter activity"/>
    <property type="evidence" value="ECO:0007669"/>
    <property type="project" value="TreeGrafter"/>
</dbReference>
<reference evidence="7 8" key="1">
    <citation type="submission" date="2019-04" db="EMBL/GenBank/DDBJ databases">
        <title>Sphingobacterium olei sp. nov., isolated from oil-contaminated soil.</title>
        <authorList>
            <person name="Liu B."/>
        </authorList>
    </citation>
    <scope>NUCLEOTIDE SEQUENCE [LARGE SCALE GENOMIC DNA]</scope>
    <source>
        <strain evidence="7 8">Y3L14</strain>
    </source>
</reference>
<protein>
    <submittedName>
        <fullName evidence="7">Zinc/iron permease</fullName>
    </submittedName>
</protein>
<evidence type="ECO:0000313" key="7">
    <source>
        <dbReference type="EMBL" id="TJY66097.1"/>
    </source>
</evidence>
<evidence type="ECO:0000256" key="4">
    <source>
        <dbReference type="ARBA" id="ARBA00023136"/>
    </source>
</evidence>
<dbReference type="OrthoDB" id="654481at2"/>
<dbReference type="Proteomes" id="UP000309872">
    <property type="component" value="Unassembled WGS sequence"/>
</dbReference>
<feature type="region of interest" description="Disordered" evidence="5">
    <location>
        <begin position="246"/>
        <end position="288"/>
    </location>
</feature>
<evidence type="ECO:0000256" key="3">
    <source>
        <dbReference type="ARBA" id="ARBA00022989"/>
    </source>
</evidence>
<comment type="caution">
    <text evidence="7">The sequence shown here is derived from an EMBL/GenBank/DDBJ whole genome shotgun (WGS) entry which is preliminary data.</text>
</comment>
<accession>A0A4U0H351</accession>
<organism evidence="7 8">
    <name type="scientific">Sphingobacterium alkalisoli</name>
    <dbReference type="NCBI Taxonomy" id="1874115"/>
    <lineage>
        <taxon>Bacteria</taxon>
        <taxon>Pseudomonadati</taxon>
        <taxon>Bacteroidota</taxon>
        <taxon>Sphingobacteriia</taxon>
        <taxon>Sphingobacteriales</taxon>
        <taxon>Sphingobacteriaceae</taxon>
        <taxon>Sphingobacterium</taxon>
    </lineage>
</organism>
<keyword evidence="2 6" id="KW-0812">Transmembrane</keyword>
<evidence type="ECO:0000256" key="1">
    <source>
        <dbReference type="ARBA" id="ARBA00004141"/>
    </source>
</evidence>
<proteinExistence type="predicted"/>